<gene>
    <name evidence="3" type="ORF">ACFQ5T_01515</name>
</gene>
<evidence type="ECO:0000313" key="4">
    <source>
        <dbReference type="Proteomes" id="UP001597195"/>
    </source>
</evidence>
<dbReference type="Pfam" id="PF00582">
    <property type="entry name" value="Usp"/>
    <property type="match status" value="1"/>
</dbReference>
<dbReference type="EMBL" id="JBHTOM010000002">
    <property type="protein sequence ID" value="MFD1548369.1"/>
    <property type="molecule type" value="Genomic_DNA"/>
</dbReference>
<dbReference type="Proteomes" id="UP001597195">
    <property type="component" value="Unassembled WGS sequence"/>
</dbReference>
<dbReference type="CDD" id="cd00293">
    <property type="entry name" value="USP-like"/>
    <property type="match status" value="1"/>
</dbReference>
<protein>
    <submittedName>
        <fullName evidence="3">Universal stress protein</fullName>
    </submittedName>
</protein>
<organism evidence="3 4">
    <name type="scientific">Levilactobacillus fuyuanensis</name>
    <dbReference type="NCBI Taxonomy" id="2486022"/>
    <lineage>
        <taxon>Bacteria</taxon>
        <taxon>Bacillati</taxon>
        <taxon>Bacillota</taxon>
        <taxon>Bacilli</taxon>
        <taxon>Lactobacillales</taxon>
        <taxon>Lactobacillaceae</taxon>
        <taxon>Levilactobacillus</taxon>
    </lineage>
</organism>
<evidence type="ECO:0000256" key="1">
    <source>
        <dbReference type="ARBA" id="ARBA00008791"/>
    </source>
</evidence>
<feature type="domain" description="UspA" evidence="2">
    <location>
        <begin position="1"/>
        <end position="142"/>
    </location>
</feature>
<dbReference type="InterPro" id="IPR006016">
    <property type="entry name" value="UspA"/>
</dbReference>
<evidence type="ECO:0000313" key="3">
    <source>
        <dbReference type="EMBL" id="MFD1548369.1"/>
    </source>
</evidence>
<dbReference type="Gene3D" id="3.40.50.620">
    <property type="entry name" value="HUPs"/>
    <property type="match status" value="1"/>
</dbReference>
<proteinExistence type="inferred from homology"/>
<reference evidence="4" key="1">
    <citation type="journal article" date="2019" name="Int. J. Syst. Evol. Microbiol.">
        <title>The Global Catalogue of Microorganisms (GCM) 10K type strain sequencing project: providing services to taxonomists for standard genome sequencing and annotation.</title>
        <authorList>
            <consortium name="The Broad Institute Genomics Platform"/>
            <consortium name="The Broad Institute Genome Sequencing Center for Infectious Disease"/>
            <person name="Wu L."/>
            <person name="Ma J."/>
        </authorList>
    </citation>
    <scope>NUCLEOTIDE SEQUENCE [LARGE SCALE GENOMIC DNA]</scope>
    <source>
        <strain evidence="4">CCM 8906</strain>
    </source>
</reference>
<accession>A0ABW4H0X8</accession>
<dbReference type="RefSeq" id="WP_125700024.1">
    <property type="nucleotide sequence ID" value="NZ_JBHTOM010000002.1"/>
</dbReference>
<dbReference type="PANTHER" id="PTHR46268:SF6">
    <property type="entry name" value="UNIVERSAL STRESS PROTEIN UP12"/>
    <property type="match status" value="1"/>
</dbReference>
<comment type="caution">
    <text evidence="3">The sequence shown here is derived from an EMBL/GenBank/DDBJ whole genome shotgun (WGS) entry which is preliminary data.</text>
</comment>
<sequence length="150" mass="16268">MYKRLLVPLDGSSNANEALKTAIDLAQDWHAKLILLHVIDITQFSAQGLGGGYAAVIKSLRDTSQEILEAARDYAEEANLETTMLVREGAPKQIIVELANATDSPIDLIVMGKSGTNAFSRMIVGSTTNYVVQHAEPNVIVVNDLPEPHE</sequence>
<dbReference type="InterPro" id="IPR006015">
    <property type="entry name" value="Universal_stress_UspA"/>
</dbReference>
<dbReference type="SUPFAM" id="SSF52402">
    <property type="entry name" value="Adenine nucleotide alpha hydrolases-like"/>
    <property type="match status" value="1"/>
</dbReference>
<name>A0ABW4H0X8_9LACO</name>
<dbReference type="InterPro" id="IPR014729">
    <property type="entry name" value="Rossmann-like_a/b/a_fold"/>
</dbReference>
<keyword evidence="4" id="KW-1185">Reference proteome</keyword>
<comment type="similarity">
    <text evidence="1">Belongs to the universal stress protein A family.</text>
</comment>
<dbReference type="PANTHER" id="PTHR46268">
    <property type="entry name" value="STRESS RESPONSE PROTEIN NHAX"/>
    <property type="match status" value="1"/>
</dbReference>
<evidence type="ECO:0000259" key="2">
    <source>
        <dbReference type="Pfam" id="PF00582"/>
    </source>
</evidence>
<dbReference type="PRINTS" id="PR01438">
    <property type="entry name" value="UNVRSLSTRESS"/>
</dbReference>